<evidence type="ECO:0000259" key="7">
    <source>
        <dbReference type="PROSITE" id="PS50850"/>
    </source>
</evidence>
<feature type="transmembrane region" description="Helical" evidence="6">
    <location>
        <begin position="363"/>
        <end position="384"/>
    </location>
</feature>
<dbReference type="Pfam" id="PF00083">
    <property type="entry name" value="Sugar_tr"/>
    <property type="match status" value="1"/>
</dbReference>
<keyword evidence="2 6" id="KW-0812">Transmembrane</keyword>
<evidence type="ECO:0000256" key="5">
    <source>
        <dbReference type="SAM" id="MobiDB-lite"/>
    </source>
</evidence>
<dbReference type="RefSeq" id="WP_345511369.1">
    <property type="nucleotide sequence ID" value="NZ_BAAAXD010000011.1"/>
</dbReference>
<dbReference type="InterPro" id="IPR036259">
    <property type="entry name" value="MFS_trans_sf"/>
</dbReference>
<feature type="transmembrane region" description="Helical" evidence="6">
    <location>
        <begin position="82"/>
        <end position="100"/>
    </location>
</feature>
<evidence type="ECO:0000256" key="3">
    <source>
        <dbReference type="ARBA" id="ARBA00022989"/>
    </source>
</evidence>
<evidence type="ECO:0000256" key="2">
    <source>
        <dbReference type="ARBA" id="ARBA00022692"/>
    </source>
</evidence>
<evidence type="ECO:0000256" key="1">
    <source>
        <dbReference type="ARBA" id="ARBA00004651"/>
    </source>
</evidence>
<keyword evidence="9" id="KW-1185">Reference proteome</keyword>
<dbReference type="Proteomes" id="UP001589710">
    <property type="component" value="Unassembled WGS sequence"/>
</dbReference>
<feature type="transmembrane region" description="Helical" evidence="6">
    <location>
        <begin position="44"/>
        <end position="62"/>
    </location>
</feature>
<comment type="subcellular location">
    <subcellularLocation>
        <location evidence="1">Cell membrane</location>
        <topology evidence="1">Multi-pass membrane protein</topology>
    </subcellularLocation>
</comment>
<proteinExistence type="predicted"/>
<keyword evidence="3 6" id="KW-1133">Transmembrane helix</keyword>
<dbReference type="SUPFAM" id="SSF103473">
    <property type="entry name" value="MFS general substrate transporter"/>
    <property type="match status" value="1"/>
</dbReference>
<comment type="caution">
    <text evidence="8">The sequence shown here is derived from an EMBL/GenBank/DDBJ whole genome shotgun (WGS) entry which is preliminary data.</text>
</comment>
<feature type="transmembrane region" description="Helical" evidence="6">
    <location>
        <begin position="199"/>
        <end position="218"/>
    </location>
</feature>
<feature type="transmembrane region" description="Helical" evidence="6">
    <location>
        <begin position="396"/>
        <end position="420"/>
    </location>
</feature>
<feature type="transmembrane region" description="Helical" evidence="6">
    <location>
        <begin position="426"/>
        <end position="447"/>
    </location>
</feature>
<dbReference type="CDD" id="cd17316">
    <property type="entry name" value="MFS_SV2_like"/>
    <property type="match status" value="1"/>
</dbReference>
<reference evidence="8 9" key="1">
    <citation type="submission" date="2024-09" db="EMBL/GenBank/DDBJ databases">
        <authorList>
            <person name="Sun Q."/>
            <person name="Mori K."/>
        </authorList>
    </citation>
    <scope>NUCLEOTIDE SEQUENCE [LARGE SCALE GENOMIC DNA]</scope>
    <source>
        <strain evidence="8 9">JCM 3331</strain>
    </source>
</reference>
<dbReference type="InterPro" id="IPR005828">
    <property type="entry name" value="MFS_sugar_transport-like"/>
</dbReference>
<dbReference type="InterPro" id="IPR020846">
    <property type="entry name" value="MFS_dom"/>
</dbReference>
<feature type="region of interest" description="Disordered" evidence="5">
    <location>
        <begin position="1"/>
        <end position="23"/>
    </location>
</feature>
<evidence type="ECO:0000313" key="9">
    <source>
        <dbReference type="Proteomes" id="UP001589710"/>
    </source>
</evidence>
<sequence length="456" mass="48621">MSATTARSGATGEPLETGPDKAGAAGLRPVGAYFEAMPFGRAHLLAALALFMAFVIESWEQLALVYVSGDLGDAFSIDAGRIGWVLSAVALGMIPGALVWGPVSDRIGRRAVCLWSLSAYGAIALASAFSPNFTVLLVTRVLSGLALAGIYTVTFPYFLELLPSRMRGRAAVYLSIGWPIGVLAAVGVTQLLAGLGWHVVAIASALAGLWVFAIRAWVPESPYWLAGQNRHDDAAAVLRRLGADVPPGTRFEVVAPERAGRPVELLRGRLLRITLQMLVVNFTFNWGYWGLQTWLPTLLQDKGLSMSASLGFVALSALFMIPGYVSASLLTGRFGRKKVFLPYVALAAVSGIFFAYSGSMTELYIANFALSFFSLGAWGVWNTWNGEFFPTALRGTGYSWATAAQLVATSLAPSVVGFLLAQATGFSTTILFITSFLVVALLFAAPLPETEGQDLE</sequence>
<dbReference type="PROSITE" id="PS50850">
    <property type="entry name" value="MFS"/>
    <property type="match status" value="1"/>
</dbReference>
<keyword evidence="4 6" id="KW-0472">Membrane</keyword>
<evidence type="ECO:0000256" key="6">
    <source>
        <dbReference type="SAM" id="Phobius"/>
    </source>
</evidence>
<feature type="transmembrane region" description="Helical" evidence="6">
    <location>
        <begin position="171"/>
        <end position="193"/>
    </location>
</feature>
<feature type="domain" description="Major facilitator superfamily (MFS) profile" evidence="7">
    <location>
        <begin position="46"/>
        <end position="452"/>
    </location>
</feature>
<feature type="transmembrane region" description="Helical" evidence="6">
    <location>
        <begin position="141"/>
        <end position="159"/>
    </location>
</feature>
<organism evidence="8 9">
    <name type="scientific">Streptomyces yanii</name>
    <dbReference type="NCBI Taxonomy" id="78510"/>
    <lineage>
        <taxon>Bacteria</taxon>
        <taxon>Bacillati</taxon>
        <taxon>Actinomycetota</taxon>
        <taxon>Actinomycetes</taxon>
        <taxon>Kitasatosporales</taxon>
        <taxon>Streptomycetaceae</taxon>
        <taxon>Streptomyces</taxon>
    </lineage>
</organism>
<evidence type="ECO:0000256" key="4">
    <source>
        <dbReference type="ARBA" id="ARBA00023136"/>
    </source>
</evidence>
<dbReference type="PANTHER" id="PTHR23508">
    <property type="entry name" value="CARBOXYLIC ACID TRANSPORTER PROTEIN HOMOLOG"/>
    <property type="match status" value="1"/>
</dbReference>
<dbReference type="EMBL" id="JBHMCG010000161">
    <property type="protein sequence ID" value="MFB9578006.1"/>
    <property type="molecule type" value="Genomic_DNA"/>
</dbReference>
<feature type="transmembrane region" description="Helical" evidence="6">
    <location>
        <begin position="339"/>
        <end position="357"/>
    </location>
</feature>
<accession>A0ABV5RJG1</accession>
<dbReference type="Gene3D" id="1.20.1250.20">
    <property type="entry name" value="MFS general substrate transporter like domains"/>
    <property type="match status" value="1"/>
</dbReference>
<evidence type="ECO:0000313" key="8">
    <source>
        <dbReference type="EMBL" id="MFB9578006.1"/>
    </source>
</evidence>
<feature type="transmembrane region" description="Helical" evidence="6">
    <location>
        <begin position="309"/>
        <end position="327"/>
    </location>
</feature>
<dbReference type="PANTHER" id="PTHR23508:SF10">
    <property type="entry name" value="CARBOXYLIC ACID TRANSPORTER PROTEIN HOMOLOG"/>
    <property type="match status" value="1"/>
</dbReference>
<name>A0ABV5RJG1_9ACTN</name>
<protein>
    <submittedName>
        <fullName evidence="8">MFS transporter</fullName>
    </submittedName>
</protein>
<feature type="transmembrane region" description="Helical" evidence="6">
    <location>
        <begin position="270"/>
        <end position="289"/>
    </location>
</feature>
<feature type="transmembrane region" description="Helical" evidence="6">
    <location>
        <begin position="112"/>
        <end position="129"/>
    </location>
</feature>
<gene>
    <name evidence="8" type="ORF">ACFFTL_38510</name>
</gene>